<dbReference type="PANTHER" id="PTHR45295:SF1">
    <property type="entry name" value="CHAPERONE PROTEIN DNAJ C76, CHLOROPLASTIC"/>
    <property type="match status" value="1"/>
</dbReference>
<feature type="compositionally biased region" description="Basic and acidic residues" evidence="1">
    <location>
        <begin position="50"/>
        <end position="62"/>
    </location>
</feature>
<dbReference type="InterPro" id="IPR036869">
    <property type="entry name" value="J_dom_sf"/>
</dbReference>
<dbReference type="SMART" id="SM00271">
    <property type="entry name" value="DnaJ"/>
    <property type="match status" value="1"/>
</dbReference>
<gene>
    <name evidence="3" type="primary">DJC76</name>
    <name evidence="3" type="ORF">SNEC2469_LOCUS19199</name>
</gene>
<evidence type="ECO:0000259" key="2">
    <source>
        <dbReference type="PROSITE" id="PS50076"/>
    </source>
</evidence>
<sequence>MADFTLTHFYISGPGPRCTEPIRSGLVWVCSDLPKDLEITDVYDDLRPDELESHQPMDEDRGGSCTNESSSTWDPHPPILRFQTDVESREAEVELQRWQEGRYVIVRFLDTHFAEEQVNVDVGMIGLVGHFGRCGRHQVPVGPWMRRRVQQAWVHARPLQRTFSSGGWVCDGRDFTGGCRASLTDFHQTTMYNSRFHCSVTGFDLCEDTSLGKVTDASVQADIEALQSASTCKLVGTRLRNLWKRNWLHAIPRYFRHGLLQRVMASLQSCLDHLTQSGRARAILEEEASGRGRGRLASAGTVLHPDPQQSAALRALLQLVSDLVHSILVGVRPGCDIQARPRIGSEYFFFLRELWDRRSTIWSVSDVHGPPCRWERCRVISLPPNFPAVNPSSTCPSLEEDDDMDASGVASASFLVSSRDWKGKRQVQAAESLWKVTKQLNDEDVVITTAGLLTEVRRGVHCDVNEAEASSMAKNASLFPLVSYGSAFATLETTDLQLHDMRAILCATVAALAIRASLRSPTQALISLQRIPAGPPPAFAGPGTSSSGSAPQLFLAGVAAVTASATVGAGSLFAGSRWGNRREVSCERRQQDVQRDVPIPPESEVGLATSAPVDLYELFGTTNRADEKEIKKKYYDLQKLCHPDVAGPEGEEMCILLNDAWDLLSDEDKRKDYDAQIQLAKPAYLAKMQEVSKDLSPTWKGKRKTLKHHSDYTGVPLSHSKWAKVQPEDRGEKHLDEKMLFVDEWSCICCRNCCDIAPQSFCIQNDNGRANVYMQWGNSEEYLDYAVTSCPVDCIYWVSREELQ</sequence>
<feature type="compositionally biased region" description="Polar residues" evidence="1">
    <location>
        <begin position="64"/>
        <end position="73"/>
    </location>
</feature>
<dbReference type="OrthoDB" id="441001at2759"/>
<evidence type="ECO:0000256" key="1">
    <source>
        <dbReference type="SAM" id="MobiDB-lite"/>
    </source>
</evidence>
<organism evidence="3 4">
    <name type="scientific">Symbiodinium necroappetens</name>
    <dbReference type="NCBI Taxonomy" id="1628268"/>
    <lineage>
        <taxon>Eukaryota</taxon>
        <taxon>Sar</taxon>
        <taxon>Alveolata</taxon>
        <taxon>Dinophyceae</taxon>
        <taxon>Suessiales</taxon>
        <taxon>Symbiodiniaceae</taxon>
        <taxon>Symbiodinium</taxon>
    </lineage>
</organism>
<dbReference type="SUPFAM" id="SSF54862">
    <property type="entry name" value="4Fe-4S ferredoxins"/>
    <property type="match status" value="1"/>
</dbReference>
<keyword evidence="4" id="KW-1185">Reference proteome</keyword>
<dbReference type="EMBL" id="CAJNJA010032775">
    <property type="protein sequence ID" value="CAE7670753.1"/>
    <property type="molecule type" value="Genomic_DNA"/>
</dbReference>
<name>A0A812WBG5_9DINO</name>
<dbReference type="Pfam" id="PF13370">
    <property type="entry name" value="Fer4_13"/>
    <property type="match status" value="1"/>
</dbReference>
<feature type="non-terminal residue" evidence="3">
    <location>
        <position position="804"/>
    </location>
</feature>
<reference evidence="3" key="1">
    <citation type="submission" date="2021-02" db="EMBL/GenBank/DDBJ databases">
        <authorList>
            <person name="Dougan E. K."/>
            <person name="Rhodes N."/>
            <person name="Thang M."/>
            <person name="Chan C."/>
        </authorList>
    </citation>
    <scope>NUCLEOTIDE SEQUENCE</scope>
</reference>
<feature type="domain" description="J" evidence="2">
    <location>
        <begin position="614"/>
        <end position="677"/>
    </location>
</feature>
<dbReference type="Proteomes" id="UP000601435">
    <property type="component" value="Unassembled WGS sequence"/>
</dbReference>
<protein>
    <submittedName>
        <fullName evidence="3">DJC76 protein</fullName>
    </submittedName>
</protein>
<dbReference type="AlphaFoldDB" id="A0A812WBG5"/>
<evidence type="ECO:0000313" key="4">
    <source>
        <dbReference type="Proteomes" id="UP000601435"/>
    </source>
</evidence>
<dbReference type="Gene3D" id="1.10.287.110">
    <property type="entry name" value="DnaJ domain"/>
    <property type="match status" value="1"/>
</dbReference>
<comment type="caution">
    <text evidence="3">The sequence shown here is derived from an EMBL/GenBank/DDBJ whole genome shotgun (WGS) entry which is preliminary data.</text>
</comment>
<dbReference type="CDD" id="cd06257">
    <property type="entry name" value="DnaJ"/>
    <property type="match status" value="1"/>
</dbReference>
<feature type="region of interest" description="Disordered" evidence="1">
    <location>
        <begin position="50"/>
        <end position="77"/>
    </location>
</feature>
<dbReference type="PROSITE" id="PS50076">
    <property type="entry name" value="DNAJ_2"/>
    <property type="match status" value="1"/>
</dbReference>
<dbReference type="PANTHER" id="PTHR45295">
    <property type="entry name" value="CHAPERONE PROTEIN DNAJ C76, CHLOROPLASTIC"/>
    <property type="match status" value="1"/>
</dbReference>
<dbReference type="Pfam" id="PF00226">
    <property type="entry name" value="DnaJ"/>
    <property type="match status" value="1"/>
</dbReference>
<proteinExistence type="predicted"/>
<accession>A0A812WBG5</accession>
<evidence type="ECO:0000313" key="3">
    <source>
        <dbReference type="EMBL" id="CAE7670753.1"/>
    </source>
</evidence>
<dbReference type="InterPro" id="IPR001623">
    <property type="entry name" value="DnaJ_domain"/>
</dbReference>
<dbReference type="Gene3D" id="3.30.70.20">
    <property type="match status" value="1"/>
</dbReference>
<dbReference type="SUPFAM" id="SSF46565">
    <property type="entry name" value="Chaperone J-domain"/>
    <property type="match status" value="1"/>
</dbReference>